<dbReference type="RefSeq" id="XP_004361208.1">
    <property type="nucleotide sequence ID" value="XM_004361151.1"/>
</dbReference>
<evidence type="ECO:0000313" key="3">
    <source>
        <dbReference type="Proteomes" id="UP000007797"/>
    </source>
</evidence>
<sequence length="195" mass="21925">MSHYNNATINPNFKWVGVGLSFLRQCSNTYGVFDDVPPLTNPQVVDLLEVASPTSCYVLDESYNQRAEGENPQGTFDVGPATAYFDGQTIQMKPFYDDQQSCVSWYVGSNGKVYFAASSWTFTYCASSLAEFTTRVSIESALWSMASSRKRIQENKKKFTPEQLEYIDYYLAKIPPPPPPKEAKKPQPNPTINDP</sequence>
<protein>
    <submittedName>
        <fullName evidence="2">Uncharacterized protein</fullName>
    </submittedName>
</protein>
<keyword evidence="3" id="KW-1185">Reference proteome</keyword>
<proteinExistence type="predicted"/>
<organism evidence="2 3">
    <name type="scientific">Cavenderia fasciculata</name>
    <name type="common">Slime mold</name>
    <name type="synonym">Dictyostelium fasciculatum</name>
    <dbReference type="NCBI Taxonomy" id="261658"/>
    <lineage>
        <taxon>Eukaryota</taxon>
        <taxon>Amoebozoa</taxon>
        <taxon>Evosea</taxon>
        <taxon>Eumycetozoa</taxon>
        <taxon>Dictyostelia</taxon>
        <taxon>Acytosteliales</taxon>
        <taxon>Cavenderiaceae</taxon>
        <taxon>Cavenderia</taxon>
    </lineage>
</organism>
<accession>F4PLD5</accession>
<dbReference type="EMBL" id="GL883008">
    <property type="protein sequence ID" value="EGG23357.1"/>
    <property type="molecule type" value="Genomic_DNA"/>
</dbReference>
<gene>
    <name evidence="2" type="ORF">DFA_05489</name>
</gene>
<name>F4PLD5_CACFS</name>
<dbReference type="OrthoDB" id="18985at2759"/>
<dbReference type="Proteomes" id="UP000007797">
    <property type="component" value="Unassembled WGS sequence"/>
</dbReference>
<evidence type="ECO:0000256" key="1">
    <source>
        <dbReference type="SAM" id="MobiDB-lite"/>
    </source>
</evidence>
<dbReference type="AlphaFoldDB" id="F4PLD5"/>
<reference evidence="3" key="1">
    <citation type="journal article" date="2011" name="Genome Res.">
        <title>Phylogeny-wide analysis of social amoeba genomes highlights ancient origins for complex intercellular communication.</title>
        <authorList>
            <person name="Heidel A.J."/>
            <person name="Lawal H.M."/>
            <person name="Felder M."/>
            <person name="Schilde C."/>
            <person name="Helps N.R."/>
            <person name="Tunggal B."/>
            <person name="Rivero F."/>
            <person name="John U."/>
            <person name="Schleicher M."/>
            <person name="Eichinger L."/>
            <person name="Platzer M."/>
            <person name="Noegel A.A."/>
            <person name="Schaap P."/>
            <person name="Gloeckner G."/>
        </authorList>
    </citation>
    <scope>NUCLEOTIDE SEQUENCE [LARGE SCALE GENOMIC DNA]</scope>
    <source>
        <strain evidence="3">SH3</strain>
    </source>
</reference>
<evidence type="ECO:0000313" key="2">
    <source>
        <dbReference type="EMBL" id="EGG23357.1"/>
    </source>
</evidence>
<feature type="region of interest" description="Disordered" evidence="1">
    <location>
        <begin position="172"/>
        <end position="195"/>
    </location>
</feature>
<dbReference type="KEGG" id="dfa:DFA_05489"/>
<dbReference type="GeneID" id="14875464"/>